<dbReference type="Gramene" id="KCW63074">
    <property type="protein sequence ID" value="KCW63074"/>
    <property type="gene ID" value="EUGRSUZ_G00668"/>
</dbReference>
<sequence>MLTKASKRSRFTEKELIHQYNVWKVRWNFTELIAESNSFLRTKGLFRIFKTKTTSYDMKVTGPCIKTPQTAKNTAESLAELYSADYGQEAHILNVYKR</sequence>
<reference evidence="1" key="1">
    <citation type="submission" date="2013-07" db="EMBL/GenBank/DDBJ databases">
        <title>The genome of Eucalyptus grandis.</title>
        <authorList>
            <person name="Schmutz J."/>
            <person name="Hayes R."/>
            <person name="Myburg A."/>
            <person name="Tuskan G."/>
            <person name="Grattapaglia D."/>
            <person name="Rokhsar D.S."/>
        </authorList>
    </citation>
    <scope>NUCLEOTIDE SEQUENCE</scope>
    <source>
        <tissue evidence="1">Leaf extractions</tissue>
    </source>
</reference>
<organism evidence="1">
    <name type="scientific">Eucalyptus grandis</name>
    <name type="common">Flooded gum</name>
    <dbReference type="NCBI Taxonomy" id="71139"/>
    <lineage>
        <taxon>Eukaryota</taxon>
        <taxon>Viridiplantae</taxon>
        <taxon>Streptophyta</taxon>
        <taxon>Embryophyta</taxon>
        <taxon>Tracheophyta</taxon>
        <taxon>Spermatophyta</taxon>
        <taxon>Magnoliopsida</taxon>
        <taxon>eudicotyledons</taxon>
        <taxon>Gunneridae</taxon>
        <taxon>Pentapetalae</taxon>
        <taxon>rosids</taxon>
        <taxon>malvids</taxon>
        <taxon>Myrtales</taxon>
        <taxon>Myrtaceae</taxon>
        <taxon>Myrtoideae</taxon>
        <taxon>Eucalypteae</taxon>
        <taxon>Eucalyptus</taxon>
    </lineage>
</organism>
<gene>
    <name evidence="1" type="ORF">EUGRSUZ_G00668</name>
</gene>
<dbReference type="EMBL" id="KK198759">
    <property type="protein sequence ID" value="KCW63074.1"/>
    <property type="molecule type" value="Genomic_DNA"/>
</dbReference>
<accession>A0A059BAM0</accession>
<protein>
    <submittedName>
        <fullName evidence="1">Uncharacterized protein</fullName>
    </submittedName>
</protein>
<evidence type="ECO:0000313" key="1">
    <source>
        <dbReference type="EMBL" id="KCW63074.1"/>
    </source>
</evidence>
<dbReference type="AlphaFoldDB" id="A0A059BAM0"/>
<dbReference type="InParanoid" id="A0A059BAM0"/>
<name>A0A059BAM0_EUCGR</name>
<proteinExistence type="predicted"/>